<gene>
    <name evidence="4" type="ORF">BDK51DRAFT_48512</name>
</gene>
<accession>A0A4P9W398</accession>
<dbReference type="InterPro" id="IPR008775">
    <property type="entry name" value="Phytyl_CoA_dOase-like"/>
</dbReference>
<proteinExistence type="inferred from homology"/>
<comment type="cofactor">
    <cofactor evidence="1">
        <name>Fe cation</name>
        <dbReference type="ChEBI" id="CHEBI:24875"/>
    </cofactor>
</comment>
<dbReference type="OrthoDB" id="445007at2759"/>
<feature type="region of interest" description="Disordered" evidence="3">
    <location>
        <begin position="1"/>
        <end position="34"/>
    </location>
</feature>
<evidence type="ECO:0000313" key="5">
    <source>
        <dbReference type="Proteomes" id="UP000269721"/>
    </source>
</evidence>
<name>A0A4P9W398_9FUNG</name>
<dbReference type="EMBL" id="KZ998821">
    <property type="protein sequence ID" value="RKO85713.1"/>
    <property type="molecule type" value="Genomic_DNA"/>
</dbReference>
<organism evidence="4 5">
    <name type="scientific">Blyttiomyces helicus</name>
    <dbReference type="NCBI Taxonomy" id="388810"/>
    <lineage>
        <taxon>Eukaryota</taxon>
        <taxon>Fungi</taxon>
        <taxon>Fungi incertae sedis</taxon>
        <taxon>Chytridiomycota</taxon>
        <taxon>Chytridiomycota incertae sedis</taxon>
        <taxon>Chytridiomycetes</taxon>
        <taxon>Chytridiomycetes incertae sedis</taxon>
        <taxon>Blyttiomyces</taxon>
    </lineage>
</organism>
<evidence type="ECO:0000313" key="4">
    <source>
        <dbReference type="EMBL" id="RKO85713.1"/>
    </source>
</evidence>
<reference evidence="5" key="1">
    <citation type="journal article" date="2018" name="Nat. Microbiol.">
        <title>Leveraging single-cell genomics to expand the fungal tree of life.</title>
        <authorList>
            <person name="Ahrendt S.R."/>
            <person name="Quandt C.A."/>
            <person name="Ciobanu D."/>
            <person name="Clum A."/>
            <person name="Salamov A."/>
            <person name="Andreopoulos B."/>
            <person name="Cheng J.F."/>
            <person name="Woyke T."/>
            <person name="Pelin A."/>
            <person name="Henrissat B."/>
            <person name="Reynolds N.K."/>
            <person name="Benny G.L."/>
            <person name="Smith M.E."/>
            <person name="James T.Y."/>
            <person name="Grigoriev I.V."/>
        </authorList>
    </citation>
    <scope>NUCLEOTIDE SEQUENCE [LARGE SCALE GENOMIC DNA]</scope>
</reference>
<comment type="similarity">
    <text evidence="2">Belongs to the PhyH family.</text>
</comment>
<evidence type="ECO:0008006" key="6">
    <source>
        <dbReference type="Google" id="ProtNLM"/>
    </source>
</evidence>
<dbReference type="PANTHER" id="PTHR20883:SF46">
    <property type="entry name" value="PHYTANOYL-COA HYDROXYLASE"/>
    <property type="match status" value="1"/>
</dbReference>
<dbReference type="Gene3D" id="2.60.120.620">
    <property type="entry name" value="q2cbj1_9rhob like domain"/>
    <property type="match status" value="1"/>
</dbReference>
<evidence type="ECO:0000256" key="2">
    <source>
        <dbReference type="ARBA" id="ARBA00005830"/>
    </source>
</evidence>
<evidence type="ECO:0000256" key="1">
    <source>
        <dbReference type="ARBA" id="ARBA00001962"/>
    </source>
</evidence>
<dbReference type="AlphaFoldDB" id="A0A4P9W398"/>
<dbReference type="SUPFAM" id="SSF51197">
    <property type="entry name" value="Clavaminate synthase-like"/>
    <property type="match status" value="1"/>
</dbReference>
<sequence length="209" mass="22353">ASFRPLPNGPSHDLPDALPSAAGDRVRHIRGRRRDAVRRDGAACSAIASGLRAAAFVQRAVHRQASDERVPDGVSDSEYMGAESRRTPTIACWLALDDMTEFNGALVLEPYPPHTTPHPTPPFATTESHAAHHAAMSSAYPPQRLSSNSVLAEVKAGSCVFMSGHVLHCSLPNASRRFRRAWMPQFSAGAVMRGTGEKAGIPVAFAVPV</sequence>
<keyword evidence="5" id="KW-1185">Reference proteome</keyword>
<dbReference type="Pfam" id="PF05721">
    <property type="entry name" value="PhyH"/>
    <property type="match status" value="1"/>
</dbReference>
<dbReference type="PANTHER" id="PTHR20883">
    <property type="entry name" value="PHYTANOYL-COA DIOXYGENASE DOMAIN CONTAINING 1"/>
    <property type="match status" value="1"/>
</dbReference>
<dbReference type="Proteomes" id="UP000269721">
    <property type="component" value="Unassembled WGS sequence"/>
</dbReference>
<protein>
    <recommendedName>
        <fullName evidence="6">Phytanoyl-CoA dioxygenase family protein</fullName>
    </recommendedName>
</protein>
<evidence type="ECO:0000256" key="3">
    <source>
        <dbReference type="SAM" id="MobiDB-lite"/>
    </source>
</evidence>
<feature type="non-terminal residue" evidence="4">
    <location>
        <position position="1"/>
    </location>
</feature>